<comment type="subcellular location">
    <subcellularLocation>
        <location evidence="1 8">Cell membrane</location>
        <topology evidence="1 8">Multi-pass membrane protein</topology>
    </subcellularLocation>
</comment>
<dbReference type="AlphaFoldDB" id="A0A1U7D108"/>
<evidence type="ECO:0000256" key="5">
    <source>
        <dbReference type="ARBA" id="ARBA00022692"/>
    </source>
</evidence>
<keyword evidence="6 8" id="KW-1133">Transmembrane helix</keyword>
<evidence type="ECO:0000256" key="6">
    <source>
        <dbReference type="ARBA" id="ARBA00022989"/>
    </source>
</evidence>
<gene>
    <name evidence="9" type="ORF">Ga0080559_TMP974</name>
</gene>
<dbReference type="Pfam" id="PF01925">
    <property type="entry name" value="TauE"/>
    <property type="match status" value="1"/>
</dbReference>
<dbReference type="Proteomes" id="UP000186559">
    <property type="component" value="Chromosome"/>
</dbReference>
<protein>
    <recommendedName>
        <fullName evidence="8">Probable membrane transporter protein</fullName>
    </recommendedName>
</protein>
<accession>A0A1U7D108</accession>
<sequence>MGDGLEQTVAFWLAAGAATFAVGMSKGGLPMMAMLGVPILSVFIPPAAAAGLLLPMYILADVYAIWLFRHEFSVRNVSILVPASALGIVAAFLLVSRVPVEATKLVVALIGLGYLGTALHKRLAGDVRSRPADVPRGLFWGAMTGFTSYISHAGGPPFQAYTLPQKMPKMAFAGTAAVTFACVNWMKLPPYILAGQVTWESLRQIAVLAPVALIGAWAGYRVTKWLPERLFFTLVNIALGALCLKLLAEVAQAWWPAG</sequence>
<keyword evidence="5 8" id="KW-0812">Transmembrane</keyword>
<reference evidence="9 10" key="1">
    <citation type="submission" date="2016-03" db="EMBL/GenBank/DDBJ databases">
        <title>Deep-sea bacteria in the southern Pacific.</title>
        <authorList>
            <person name="Tang K."/>
        </authorList>
    </citation>
    <scope>NUCLEOTIDE SEQUENCE [LARGE SCALE GENOMIC DNA]</scope>
    <source>
        <strain evidence="9 10">JLT2016</strain>
    </source>
</reference>
<dbReference type="PANTHER" id="PTHR30269">
    <property type="entry name" value="TRANSMEMBRANE PROTEIN YFCA"/>
    <property type="match status" value="1"/>
</dbReference>
<name>A0A1U7D108_9RHOB</name>
<proteinExistence type="inferred from homology"/>
<feature type="transmembrane region" description="Helical" evidence="8">
    <location>
        <begin position="205"/>
        <end position="223"/>
    </location>
</feature>
<dbReference type="STRING" id="1229727.Ga0080559_TMP974"/>
<evidence type="ECO:0000256" key="1">
    <source>
        <dbReference type="ARBA" id="ARBA00004651"/>
    </source>
</evidence>
<dbReference type="PANTHER" id="PTHR30269:SF37">
    <property type="entry name" value="MEMBRANE TRANSPORTER PROTEIN"/>
    <property type="match status" value="1"/>
</dbReference>
<evidence type="ECO:0000256" key="2">
    <source>
        <dbReference type="ARBA" id="ARBA00009142"/>
    </source>
</evidence>
<comment type="similarity">
    <text evidence="2 8">Belongs to the 4-toluene sulfonate uptake permease (TSUP) (TC 2.A.102) family.</text>
</comment>
<feature type="transmembrane region" description="Helical" evidence="8">
    <location>
        <begin position="9"/>
        <end position="29"/>
    </location>
</feature>
<evidence type="ECO:0000256" key="4">
    <source>
        <dbReference type="ARBA" id="ARBA00022475"/>
    </source>
</evidence>
<feature type="transmembrane region" description="Helical" evidence="8">
    <location>
        <begin position="77"/>
        <end position="96"/>
    </location>
</feature>
<dbReference type="EMBL" id="CP014796">
    <property type="protein sequence ID" value="APX21770.1"/>
    <property type="molecule type" value="Genomic_DNA"/>
</dbReference>
<keyword evidence="10" id="KW-1185">Reference proteome</keyword>
<feature type="transmembrane region" description="Helical" evidence="8">
    <location>
        <begin position="171"/>
        <end position="193"/>
    </location>
</feature>
<evidence type="ECO:0000256" key="3">
    <source>
        <dbReference type="ARBA" id="ARBA00022448"/>
    </source>
</evidence>
<evidence type="ECO:0000313" key="10">
    <source>
        <dbReference type="Proteomes" id="UP000186559"/>
    </source>
</evidence>
<evidence type="ECO:0000313" key="9">
    <source>
        <dbReference type="EMBL" id="APX21770.1"/>
    </source>
</evidence>
<feature type="transmembrane region" description="Helical" evidence="8">
    <location>
        <begin position="230"/>
        <end position="255"/>
    </location>
</feature>
<keyword evidence="7 8" id="KW-0472">Membrane</keyword>
<dbReference type="InterPro" id="IPR002781">
    <property type="entry name" value="TM_pro_TauE-like"/>
</dbReference>
<keyword evidence="4 8" id="KW-1003">Cell membrane</keyword>
<organism evidence="9 10">
    <name type="scientific">Salipiger profundus</name>
    <dbReference type="NCBI Taxonomy" id="1229727"/>
    <lineage>
        <taxon>Bacteria</taxon>
        <taxon>Pseudomonadati</taxon>
        <taxon>Pseudomonadota</taxon>
        <taxon>Alphaproteobacteria</taxon>
        <taxon>Rhodobacterales</taxon>
        <taxon>Roseobacteraceae</taxon>
        <taxon>Salipiger</taxon>
    </lineage>
</organism>
<evidence type="ECO:0000256" key="7">
    <source>
        <dbReference type="ARBA" id="ARBA00023136"/>
    </source>
</evidence>
<dbReference type="GO" id="GO:0005886">
    <property type="term" value="C:plasma membrane"/>
    <property type="evidence" value="ECO:0007669"/>
    <property type="project" value="UniProtKB-SubCell"/>
</dbReference>
<keyword evidence="3" id="KW-0813">Transport</keyword>
<evidence type="ECO:0000256" key="8">
    <source>
        <dbReference type="RuleBase" id="RU363041"/>
    </source>
</evidence>
<dbReference type="InterPro" id="IPR052017">
    <property type="entry name" value="TSUP"/>
</dbReference>
<dbReference type="KEGG" id="tpro:Ga0080559_TMP974"/>
<feature type="transmembrane region" description="Helical" evidence="8">
    <location>
        <begin position="35"/>
        <end position="65"/>
    </location>
</feature>